<evidence type="ECO:0000313" key="15">
    <source>
        <dbReference type="Proteomes" id="UP000630887"/>
    </source>
</evidence>
<keyword evidence="12 13" id="KW-0472">Membrane</keyword>
<keyword evidence="7" id="KW-0479">Metal-binding</keyword>
<keyword evidence="4" id="KW-1003">Cell membrane</keyword>
<feature type="transmembrane region" description="Helical" evidence="13">
    <location>
        <begin position="85"/>
        <end position="103"/>
    </location>
</feature>
<evidence type="ECO:0000256" key="5">
    <source>
        <dbReference type="ARBA" id="ARBA00022670"/>
    </source>
</evidence>
<evidence type="ECO:0000256" key="12">
    <source>
        <dbReference type="ARBA" id="ARBA00023136"/>
    </source>
</evidence>
<dbReference type="EMBL" id="BONI01000101">
    <property type="protein sequence ID" value="GIG10792.1"/>
    <property type="molecule type" value="Genomic_DNA"/>
</dbReference>
<feature type="transmembrane region" description="Helical" evidence="13">
    <location>
        <begin position="208"/>
        <end position="230"/>
    </location>
</feature>
<evidence type="ECO:0000256" key="3">
    <source>
        <dbReference type="ARBA" id="ARBA00007931"/>
    </source>
</evidence>
<keyword evidence="15" id="KW-1185">Reference proteome</keyword>
<keyword evidence="9" id="KW-0862">Zinc</keyword>
<dbReference type="InterPro" id="IPR052348">
    <property type="entry name" value="Metallopeptidase_M50B"/>
</dbReference>
<evidence type="ECO:0000256" key="10">
    <source>
        <dbReference type="ARBA" id="ARBA00022989"/>
    </source>
</evidence>
<keyword evidence="10 13" id="KW-1133">Transmembrane helix</keyword>
<feature type="transmembrane region" description="Helical" evidence="13">
    <location>
        <begin position="58"/>
        <end position="78"/>
    </location>
</feature>
<feature type="transmembrane region" description="Helical" evidence="13">
    <location>
        <begin position="172"/>
        <end position="196"/>
    </location>
</feature>
<dbReference type="GO" id="GO:0006508">
    <property type="term" value="P:proteolysis"/>
    <property type="evidence" value="ECO:0007669"/>
    <property type="project" value="UniProtKB-KW"/>
</dbReference>
<comment type="subcellular location">
    <subcellularLocation>
        <location evidence="2">Cell membrane</location>
        <topology evidence="2">Multi-pass membrane protein</topology>
    </subcellularLocation>
</comment>
<protein>
    <submittedName>
        <fullName evidence="14">Putative zinc metalloprotease Rip2</fullName>
    </submittedName>
</protein>
<evidence type="ECO:0000256" key="4">
    <source>
        <dbReference type="ARBA" id="ARBA00022475"/>
    </source>
</evidence>
<evidence type="ECO:0000256" key="11">
    <source>
        <dbReference type="ARBA" id="ARBA00023049"/>
    </source>
</evidence>
<comment type="cofactor">
    <cofactor evidence="1">
        <name>Zn(2+)</name>
        <dbReference type="ChEBI" id="CHEBI:29105"/>
    </cofactor>
</comment>
<keyword evidence="11 14" id="KW-0482">Metalloprotease</keyword>
<evidence type="ECO:0000256" key="7">
    <source>
        <dbReference type="ARBA" id="ARBA00022723"/>
    </source>
</evidence>
<dbReference type="PANTHER" id="PTHR35864">
    <property type="entry name" value="ZINC METALLOPROTEASE MJ0611-RELATED"/>
    <property type="match status" value="1"/>
</dbReference>
<dbReference type="CDD" id="cd06158">
    <property type="entry name" value="S2P-M50_like_1"/>
    <property type="match status" value="1"/>
</dbReference>
<dbReference type="GO" id="GO:0046872">
    <property type="term" value="F:metal ion binding"/>
    <property type="evidence" value="ECO:0007669"/>
    <property type="project" value="UniProtKB-KW"/>
</dbReference>
<keyword evidence="6 13" id="KW-0812">Transmembrane</keyword>
<reference evidence="14 15" key="1">
    <citation type="submission" date="2021-01" db="EMBL/GenBank/DDBJ databases">
        <title>Whole genome shotgun sequence of Catellatospora coxensis NBRC 107359.</title>
        <authorList>
            <person name="Komaki H."/>
            <person name="Tamura T."/>
        </authorList>
    </citation>
    <scope>NUCLEOTIDE SEQUENCE [LARGE SCALE GENOMIC DNA]</scope>
    <source>
        <strain evidence="14 15">NBRC 107359</strain>
    </source>
</reference>
<dbReference type="GO" id="GO:0008237">
    <property type="term" value="F:metallopeptidase activity"/>
    <property type="evidence" value="ECO:0007669"/>
    <property type="project" value="UniProtKB-KW"/>
</dbReference>
<gene>
    <name evidence="14" type="primary">rip2</name>
    <name evidence="14" type="ORF">Cco03nite_74920</name>
</gene>
<comment type="similarity">
    <text evidence="3">Belongs to the peptidase M50B family.</text>
</comment>
<feature type="transmembrane region" description="Helical" evidence="13">
    <location>
        <begin position="136"/>
        <end position="160"/>
    </location>
</feature>
<dbReference type="AlphaFoldDB" id="A0A8J3L2G6"/>
<name>A0A8J3L2G6_9ACTN</name>
<feature type="transmembrane region" description="Helical" evidence="13">
    <location>
        <begin position="259"/>
        <end position="277"/>
    </location>
</feature>
<organism evidence="14 15">
    <name type="scientific">Catellatospora coxensis</name>
    <dbReference type="NCBI Taxonomy" id="310354"/>
    <lineage>
        <taxon>Bacteria</taxon>
        <taxon>Bacillati</taxon>
        <taxon>Actinomycetota</taxon>
        <taxon>Actinomycetes</taxon>
        <taxon>Micromonosporales</taxon>
        <taxon>Micromonosporaceae</taxon>
        <taxon>Catellatospora</taxon>
    </lineage>
</organism>
<dbReference type="GO" id="GO:0005886">
    <property type="term" value="C:plasma membrane"/>
    <property type="evidence" value="ECO:0007669"/>
    <property type="project" value="UniProtKB-SubCell"/>
</dbReference>
<dbReference type="PANTHER" id="PTHR35864:SF1">
    <property type="entry name" value="ZINC METALLOPROTEASE YWHC-RELATED"/>
    <property type="match status" value="1"/>
</dbReference>
<evidence type="ECO:0000256" key="1">
    <source>
        <dbReference type="ARBA" id="ARBA00001947"/>
    </source>
</evidence>
<keyword evidence="8" id="KW-0378">Hydrolase</keyword>
<dbReference type="InterPro" id="IPR044537">
    <property type="entry name" value="Rip2-like"/>
</dbReference>
<sequence length="308" mass="33612">MSAGHGQHDDPLDRLAAEEDWTKRAKAIENQVIRQRRMPSLRPARTPRPWRAQEPRGGISLIFVALVVVMLVSAGAMWTGLGHPSLVVFFFVLSGWLVTLSLHEFSHALTAHRGGDHTVAEKGYLRLDPRKYGHPVLTLLLPMLWLLIGGLPLPGGAVMIESHRLRNRFRDALVSAAGPAVNIVASIGLLAALALAGPTFFDWEDTHLVFWSGLAFLAYLQVATAILNLLPVPGLDGYGMIEPYLSPSARHAGSKIKPFGILIVFALLYFPLVRGLFGDATAFFLDVSGVPGGLAGYGGHLFQFWKSW</sequence>
<evidence type="ECO:0000256" key="8">
    <source>
        <dbReference type="ARBA" id="ARBA00022801"/>
    </source>
</evidence>
<keyword evidence="5" id="KW-0645">Protease</keyword>
<evidence type="ECO:0000256" key="9">
    <source>
        <dbReference type="ARBA" id="ARBA00022833"/>
    </source>
</evidence>
<dbReference type="Proteomes" id="UP000630887">
    <property type="component" value="Unassembled WGS sequence"/>
</dbReference>
<accession>A0A8J3L2G6</accession>
<evidence type="ECO:0000313" key="14">
    <source>
        <dbReference type="EMBL" id="GIG10792.1"/>
    </source>
</evidence>
<comment type="caution">
    <text evidence="14">The sequence shown here is derived from an EMBL/GenBank/DDBJ whole genome shotgun (WGS) entry which is preliminary data.</text>
</comment>
<evidence type="ECO:0000256" key="2">
    <source>
        <dbReference type="ARBA" id="ARBA00004651"/>
    </source>
</evidence>
<dbReference type="RefSeq" id="WP_203698755.1">
    <property type="nucleotide sequence ID" value="NZ_BAAALC010000026.1"/>
</dbReference>
<evidence type="ECO:0000256" key="6">
    <source>
        <dbReference type="ARBA" id="ARBA00022692"/>
    </source>
</evidence>
<proteinExistence type="inferred from homology"/>
<evidence type="ECO:0000256" key="13">
    <source>
        <dbReference type="SAM" id="Phobius"/>
    </source>
</evidence>